<dbReference type="PROSITE" id="PS00676">
    <property type="entry name" value="SIGMA54_INTERACT_2"/>
    <property type="match status" value="1"/>
</dbReference>
<dbReference type="FunFam" id="3.40.50.300:FF:000006">
    <property type="entry name" value="DNA-binding transcriptional regulator NtrC"/>
    <property type="match status" value="1"/>
</dbReference>
<dbReference type="InterPro" id="IPR025944">
    <property type="entry name" value="Sigma_54_int_dom_CS"/>
</dbReference>
<dbReference type="SUPFAM" id="SSF52540">
    <property type="entry name" value="P-loop containing nucleoside triphosphate hydrolases"/>
    <property type="match status" value="1"/>
</dbReference>
<dbReference type="InterPro" id="IPR002078">
    <property type="entry name" value="Sigma_54_int"/>
</dbReference>
<dbReference type="InterPro" id="IPR011006">
    <property type="entry name" value="CheY-like_superfamily"/>
</dbReference>
<dbReference type="GO" id="GO:0000160">
    <property type="term" value="P:phosphorelay signal transduction system"/>
    <property type="evidence" value="ECO:0007669"/>
    <property type="project" value="InterPro"/>
</dbReference>
<keyword evidence="4" id="KW-0238">DNA-binding</keyword>
<dbReference type="GO" id="GO:0043565">
    <property type="term" value="F:sequence-specific DNA binding"/>
    <property type="evidence" value="ECO:0007669"/>
    <property type="project" value="InterPro"/>
</dbReference>
<gene>
    <name evidence="8" type="ORF">MNBD_GAMMA24-723</name>
</gene>
<evidence type="ECO:0000256" key="3">
    <source>
        <dbReference type="ARBA" id="ARBA00023015"/>
    </source>
</evidence>
<dbReference type="InterPro" id="IPR002197">
    <property type="entry name" value="HTH_Fis"/>
</dbReference>
<dbReference type="PANTHER" id="PTHR32071">
    <property type="entry name" value="TRANSCRIPTIONAL REGULATORY PROTEIN"/>
    <property type="match status" value="1"/>
</dbReference>
<dbReference type="SMART" id="SM00448">
    <property type="entry name" value="REC"/>
    <property type="match status" value="1"/>
</dbReference>
<dbReference type="Gene3D" id="1.10.8.60">
    <property type="match status" value="1"/>
</dbReference>
<dbReference type="CDD" id="cd00009">
    <property type="entry name" value="AAA"/>
    <property type="match status" value="1"/>
</dbReference>
<organism evidence="8">
    <name type="scientific">hydrothermal vent metagenome</name>
    <dbReference type="NCBI Taxonomy" id="652676"/>
    <lineage>
        <taxon>unclassified sequences</taxon>
        <taxon>metagenomes</taxon>
        <taxon>ecological metagenomes</taxon>
    </lineage>
</organism>
<dbReference type="SMART" id="SM00382">
    <property type="entry name" value="AAA"/>
    <property type="match status" value="1"/>
</dbReference>
<name>A0A3B1B599_9ZZZZ</name>
<evidence type="ECO:0000256" key="1">
    <source>
        <dbReference type="ARBA" id="ARBA00022741"/>
    </source>
</evidence>
<dbReference type="PANTHER" id="PTHR32071:SF117">
    <property type="entry name" value="PTS-DEPENDENT DIHYDROXYACETONE KINASE OPERON REGULATORY PROTEIN-RELATED"/>
    <property type="match status" value="1"/>
</dbReference>
<dbReference type="InterPro" id="IPR025943">
    <property type="entry name" value="Sigma_54_int_dom_ATP-bd_2"/>
</dbReference>
<evidence type="ECO:0000256" key="2">
    <source>
        <dbReference type="ARBA" id="ARBA00022840"/>
    </source>
</evidence>
<dbReference type="AlphaFoldDB" id="A0A3B1B599"/>
<evidence type="ECO:0000256" key="4">
    <source>
        <dbReference type="ARBA" id="ARBA00023125"/>
    </source>
</evidence>
<keyword evidence="1" id="KW-0547">Nucleotide-binding</keyword>
<dbReference type="GO" id="GO:0006355">
    <property type="term" value="P:regulation of DNA-templated transcription"/>
    <property type="evidence" value="ECO:0007669"/>
    <property type="project" value="InterPro"/>
</dbReference>
<keyword evidence="2" id="KW-0067">ATP-binding</keyword>
<evidence type="ECO:0000259" key="7">
    <source>
        <dbReference type="PROSITE" id="PS50110"/>
    </source>
</evidence>
<dbReference type="InterPro" id="IPR027417">
    <property type="entry name" value="P-loop_NTPase"/>
</dbReference>
<dbReference type="Gene3D" id="3.40.50.300">
    <property type="entry name" value="P-loop containing nucleotide triphosphate hydrolases"/>
    <property type="match status" value="1"/>
</dbReference>
<dbReference type="CDD" id="cd17596">
    <property type="entry name" value="REC_HupR"/>
    <property type="match status" value="1"/>
</dbReference>
<dbReference type="Pfam" id="PF02954">
    <property type="entry name" value="HTH_8"/>
    <property type="match status" value="1"/>
</dbReference>
<dbReference type="SUPFAM" id="SSF46689">
    <property type="entry name" value="Homeodomain-like"/>
    <property type="match status" value="1"/>
</dbReference>
<dbReference type="Gene3D" id="3.40.50.2300">
    <property type="match status" value="1"/>
</dbReference>
<reference evidence="8" key="1">
    <citation type="submission" date="2018-06" db="EMBL/GenBank/DDBJ databases">
        <authorList>
            <person name="Zhirakovskaya E."/>
        </authorList>
    </citation>
    <scope>NUCLEOTIDE SEQUENCE</scope>
</reference>
<protein>
    <submittedName>
        <fullName evidence="8">Hydrogenase transcriptional regulatory protein HoxA</fullName>
    </submittedName>
</protein>
<keyword evidence="3" id="KW-0805">Transcription regulation</keyword>
<accession>A0A3B1B599</accession>
<dbReference type="PROSITE" id="PS00688">
    <property type="entry name" value="SIGMA54_INTERACT_3"/>
    <property type="match status" value="1"/>
</dbReference>
<dbReference type="EMBL" id="UOFZ01000119">
    <property type="protein sequence ID" value="VAX13476.1"/>
    <property type="molecule type" value="Genomic_DNA"/>
</dbReference>
<dbReference type="InterPro" id="IPR058031">
    <property type="entry name" value="AAA_lid_NorR"/>
</dbReference>
<dbReference type="PROSITE" id="PS50045">
    <property type="entry name" value="SIGMA54_INTERACT_4"/>
    <property type="match status" value="1"/>
</dbReference>
<dbReference type="Gene3D" id="1.10.10.60">
    <property type="entry name" value="Homeodomain-like"/>
    <property type="match status" value="1"/>
</dbReference>
<dbReference type="Pfam" id="PF25601">
    <property type="entry name" value="AAA_lid_14"/>
    <property type="match status" value="1"/>
</dbReference>
<dbReference type="PROSITE" id="PS50110">
    <property type="entry name" value="RESPONSE_REGULATORY"/>
    <property type="match status" value="1"/>
</dbReference>
<keyword evidence="5" id="KW-0804">Transcription</keyword>
<proteinExistence type="predicted"/>
<dbReference type="InterPro" id="IPR003593">
    <property type="entry name" value="AAA+_ATPase"/>
</dbReference>
<dbReference type="SUPFAM" id="SSF52172">
    <property type="entry name" value="CheY-like"/>
    <property type="match status" value="1"/>
</dbReference>
<dbReference type="GO" id="GO:0005524">
    <property type="term" value="F:ATP binding"/>
    <property type="evidence" value="ECO:0007669"/>
    <property type="project" value="UniProtKB-KW"/>
</dbReference>
<evidence type="ECO:0000259" key="6">
    <source>
        <dbReference type="PROSITE" id="PS50045"/>
    </source>
</evidence>
<feature type="domain" description="Sigma-54 factor interaction" evidence="6">
    <location>
        <begin position="165"/>
        <end position="394"/>
    </location>
</feature>
<dbReference type="Pfam" id="PF00158">
    <property type="entry name" value="Sigma54_activat"/>
    <property type="match status" value="1"/>
</dbReference>
<dbReference type="InterPro" id="IPR009057">
    <property type="entry name" value="Homeodomain-like_sf"/>
</dbReference>
<keyword evidence="8" id="KW-0371">Homeobox</keyword>
<dbReference type="PRINTS" id="PR01590">
    <property type="entry name" value="HTHFIS"/>
</dbReference>
<dbReference type="Pfam" id="PF00072">
    <property type="entry name" value="Response_reg"/>
    <property type="match status" value="1"/>
</dbReference>
<evidence type="ECO:0000256" key="5">
    <source>
        <dbReference type="ARBA" id="ARBA00023163"/>
    </source>
</evidence>
<dbReference type="InterPro" id="IPR001789">
    <property type="entry name" value="Sig_transdc_resp-reg_receiver"/>
</dbReference>
<feature type="domain" description="Response regulatory" evidence="7">
    <location>
        <begin position="6"/>
        <end position="120"/>
    </location>
</feature>
<evidence type="ECO:0000313" key="8">
    <source>
        <dbReference type="EMBL" id="VAX13476.1"/>
    </source>
</evidence>
<sequence length="493" mass="56003">MSALPIILVVDDEVRSLETLRRILEDDFEVRVASTGNEAEQILQQEWVQVVLCDQRMPGISGVEFLRRVREQWPNVIRMIISGYTDSQDIISAVNDAGIYQYITKPWHPDNLILILKNATRLFELQRQNEALSVELKMLPTCLNDSLADKREKLRDNYQRDDGIIRSPESCMNEVCDKIYRVAPYDVSVLLCGESGTGKELAARALHYNSLRWDQPFVVENCGALPDELLESELFGYKRGAFTGAVEDRTGLFERASGGTVFLDEIGEVSPAFQVKLLRVLQEGEIRPLGSGRTRKVDVRIIAASNRDLEAEVHAGRFRKDLYYRLATVTIELPPLRERKSDIPLLARRLLEIAVQDLGKQVQGFSNEALACMQAYHWPGNVRELQNEVRCMLVMGTRDELGAELLTPRVLRAAPEDEAPMLENLAALQGSLKERVEALEARILRETLIRHRWNKSRAAKELGLSRVGLRNKLERYGLEKIEQLDRDENKVAG</sequence>